<dbReference type="Pfam" id="PF03184">
    <property type="entry name" value="DDE_1"/>
    <property type="match status" value="1"/>
</dbReference>
<evidence type="ECO:0000313" key="2">
    <source>
        <dbReference type="Proteomes" id="UP000095282"/>
    </source>
</evidence>
<dbReference type="Proteomes" id="UP000095282">
    <property type="component" value="Unplaced"/>
</dbReference>
<protein>
    <submittedName>
        <fullName evidence="3">DDE-1 domain-containing protein</fullName>
    </submittedName>
</protein>
<reference evidence="3" key="1">
    <citation type="submission" date="2016-11" db="UniProtKB">
        <authorList>
            <consortium name="WormBaseParasite"/>
        </authorList>
    </citation>
    <scope>IDENTIFICATION</scope>
</reference>
<accession>A0A1I7USQ8</accession>
<sequence length="483" mass="54925">MISSFSIDYSPEDDVCHEMKVYGDVIQVSGEPNMVQFSDGELVPVSKLDEATAFYGSKSGYHNNGSRIRPSLATMTSKFRFIKSENHLQKLREYEEKGSIKCNRANNLSFISKELEKIVRKNLEEGKIMHDSTLRFFISDIINKNKIDIKFTASHDWLNKWKRGLGLSSRKITKFVANVRHKSRDQIEKESKEFVAKVNQEMAPYPLSSVFNADQRCSLRSPKCIIHNTVLPLISADGKLHKKLFVTLKEPKGQFPKKGHYKAPNLHVTCHTSHIMTKDLMKEFFKDIVFDSSMPKDALLIVDSWSSWKDSDAIKSVTPRRNKLKVLMIPPGCTGLVQPCDVGIFGGFKKVVKTITGQAQLTHPKIQDNFCFLVTSRENVTNQDARRLHSSVALITDQKSKKETSHEAAIFGPAWKSAEQRKAIEKKESDISTISLPTAPVPSMNAMAPMVPSDMMSSNSEKRNEEWRTWWSHQRQLLIAQNY</sequence>
<proteinExistence type="predicted"/>
<dbReference type="STRING" id="1561998.A0A1I7USQ8"/>
<dbReference type="WBParaSite" id="Csp11.Scaffold630.g18968.t2">
    <property type="protein sequence ID" value="Csp11.Scaffold630.g18968.t2"/>
    <property type="gene ID" value="Csp11.Scaffold630.g18968"/>
</dbReference>
<dbReference type="PANTHER" id="PTHR32525">
    <property type="entry name" value="PROTEIN-TYROSINE-PHOSPHATASE"/>
    <property type="match status" value="1"/>
</dbReference>
<name>A0A1I7USQ8_9PELO</name>
<dbReference type="AlphaFoldDB" id="A0A1I7USQ8"/>
<evidence type="ECO:0000259" key="1">
    <source>
        <dbReference type="Pfam" id="PF03184"/>
    </source>
</evidence>
<dbReference type="eggNOG" id="KOG3105">
    <property type="taxonomic scope" value="Eukaryota"/>
</dbReference>
<organism evidence="2 3">
    <name type="scientific">Caenorhabditis tropicalis</name>
    <dbReference type="NCBI Taxonomy" id="1561998"/>
    <lineage>
        <taxon>Eukaryota</taxon>
        <taxon>Metazoa</taxon>
        <taxon>Ecdysozoa</taxon>
        <taxon>Nematoda</taxon>
        <taxon>Chromadorea</taxon>
        <taxon>Rhabditida</taxon>
        <taxon>Rhabditina</taxon>
        <taxon>Rhabditomorpha</taxon>
        <taxon>Rhabditoidea</taxon>
        <taxon>Rhabditidae</taxon>
        <taxon>Peloderinae</taxon>
        <taxon>Caenorhabditis</taxon>
    </lineage>
</organism>
<feature type="domain" description="DDE-1" evidence="1">
    <location>
        <begin position="253"/>
        <end position="370"/>
    </location>
</feature>
<dbReference type="InterPro" id="IPR004875">
    <property type="entry name" value="DDE_SF_endonuclease_dom"/>
</dbReference>
<evidence type="ECO:0000313" key="3">
    <source>
        <dbReference type="WBParaSite" id="Csp11.Scaffold630.g18968.t2"/>
    </source>
</evidence>
<dbReference type="PANTHER" id="PTHR32525:SF0">
    <property type="entry name" value="DOMAIN OF UNKNOWN FUNCTION WSN DOMAIN-CONTAINING PROTEIN-RELATED"/>
    <property type="match status" value="1"/>
</dbReference>
<keyword evidence="2" id="KW-1185">Reference proteome</keyword>
<dbReference type="GO" id="GO:0003676">
    <property type="term" value="F:nucleic acid binding"/>
    <property type="evidence" value="ECO:0007669"/>
    <property type="project" value="InterPro"/>
</dbReference>